<dbReference type="PANTHER" id="PTHR15840:SF10">
    <property type="entry name" value="EKC_KEOPS COMPLEX SUBUNIT TPRKB"/>
    <property type="match status" value="1"/>
</dbReference>
<dbReference type="PANTHER" id="PTHR15840">
    <property type="entry name" value="CGI-121 FAMILY MEMBER"/>
    <property type="match status" value="1"/>
</dbReference>
<dbReference type="InterPro" id="IPR013926">
    <property type="entry name" value="CGI121/TPRKB"/>
</dbReference>
<reference evidence="9 10" key="1">
    <citation type="journal article" date="2019" name="Nat. Ecol. Evol.">
        <title>Megaphylogeny resolves global patterns of mushroom evolution.</title>
        <authorList>
            <person name="Varga T."/>
            <person name="Krizsan K."/>
            <person name="Foldi C."/>
            <person name="Dima B."/>
            <person name="Sanchez-Garcia M."/>
            <person name="Sanchez-Ramirez S."/>
            <person name="Szollosi G.J."/>
            <person name="Szarkandi J.G."/>
            <person name="Papp V."/>
            <person name="Albert L."/>
            <person name="Andreopoulos W."/>
            <person name="Angelini C."/>
            <person name="Antonin V."/>
            <person name="Barry K.W."/>
            <person name="Bougher N.L."/>
            <person name="Buchanan P."/>
            <person name="Buyck B."/>
            <person name="Bense V."/>
            <person name="Catcheside P."/>
            <person name="Chovatia M."/>
            <person name="Cooper J."/>
            <person name="Damon W."/>
            <person name="Desjardin D."/>
            <person name="Finy P."/>
            <person name="Geml J."/>
            <person name="Haridas S."/>
            <person name="Hughes K."/>
            <person name="Justo A."/>
            <person name="Karasinski D."/>
            <person name="Kautmanova I."/>
            <person name="Kiss B."/>
            <person name="Kocsube S."/>
            <person name="Kotiranta H."/>
            <person name="LaButti K.M."/>
            <person name="Lechner B.E."/>
            <person name="Liimatainen K."/>
            <person name="Lipzen A."/>
            <person name="Lukacs Z."/>
            <person name="Mihaltcheva S."/>
            <person name="Morgado L.N."/>
            <person name="Niskanen T."/>
            <person name="Noordeloos M.E."/>
            <person name="Ohm R.A."/>
            <person name="Ortiz-Santana B."/>
            <person name="Ovrebo C."/>
            <person name="Racz N."/>
            <person name="Riley R."/>
            <person name="Savchenko A."/>
            <person name="Shiryaev A."/>
            <person name="Soop K."/>
            <person name="Spirin V."/>
            <person name="Szebenyi C."/>
            <person name="Tomsovsky M."/>
            <person name="Tulloss R.E."/>
            <person name="Uehling J."/>
            <person name="Grigoriev I.V."/>
            <person name="Vagvolgyi C."/>
            <person name="Papp T."/>
            <person name="Martin F.M."/>
            <person name="Miettinen O."/>
            <person name="Hibbett D.S."/>
            <person name="Nagy L.G."/>
        </authorList>
    </citation>
    <scope>NUCLEOTIDE SEQUENCE [LARGE SCALE GENOMIC DNA]</scope>
    <source>
        <strain evidence="9 10">CBS 166.37</strain>
    </source>
</reference>
<evidence type="ECO:0000313" key="10">
    <source>
        <dbReference type="Proteomes" id="UP000308652"/>
    </source>
</evidence>
<comment type="similarity">
    <text evidence="2 8">Belongs to the CGI121/TPRKB family.</text>
</comment>
<comment type="function">
    <text evidence="7">Component of the EKC/KEOPS complex that is required for the formation of a threonylcarbamoyl group on adenosine at position 37 (t(6)A37) in tRNAs that read codons beginning with adenine. The complex is probably involved in the transfer of the threonylcarbamoyl moiety of threonylcarbamoyl-AMP (TC-AMP) to the N6 group of A37. CGI121 acts as an allosteric effector that regulates the t(6)A activity of the complex. The EKC/KEOPS complex also promotes both telomere uncapping and telomere elongation. The complex is required for efficient recruitment of transcriptional coactivators. CGI121 is not required for tRNA modification.</text>
</comment>
<keyword evidence="6 8" id="KW-0539">Nucleus</keyword>
<dbReference type="Gene3D" id="3.30.2380.10">
    <property type="entry name" value="CGI121/TPRKB"/>
    <property type="match status" value="1"/>
</dbReference>
<evidence type="ECO:0000313" key="9">
    <source>
        <dbReference type="EMBL" id="TFK35038.1"/>
    </source>
</evidence>
<accession>A0A5C3LSX1</accession>
<dbReference type="OrthoDB" id="329139at2759"/>
<dbReference type="Proteomes" id="UP000308652">
    <property type="component" value="Unassembled WGS sequence"/>
</dbReference>
<keyword evidence="9" id="KW-0808">Transferase</keyword>
<dbReference type="GO" id="GO:0016301">
    <property type="term" value="F:kinase activity"/>
    <property type="evidence" value="ECO:0007669"/>
    <property type="project" value="UniProtKB-KW"/>
</dbReference>
<organism evidence="9 10">
    <name type="scientific">Crucibulum laeve</name>
    <dbReference type="NCBI Taxonomy" id="68775"/>
    <lineage>
        <taxon>Eukaryota</taxon>
        <taxon>Fungi</taxon>
        <taxon>Dikarya</taxon>
        <taxon>Basidiomycota</taxon>
        <taxon>Agaricomycotina</taxon>
        <taxon>Agaricomycetes</taxon>
        <taxon>Agaricomycetidae</taxon>
        <taxon>Agaricales</taxon>
        <taxon>Agaricineae</taxon>
        <taxon>Nidulariaceae</taxon>
        <taxon>Crucibulum</taxon>
    </lineage>
</organism>
<evidence type="ECO:0000256" key="2">
    <source>
        <dbReference type="ARBA" id="ARBA00005546"/>
    </source>
</evidence>
<evidence type="ECO:0000256" key="1">
    <source>
        <dbReference type="ARBA" id="ARBA00004123"/>
    </source>
</evidence>
<gene>
    <name evidence="9" type="ORF">BDQ12DRAFT_688688</name>
</gene>
<dbReference type="STRING" id="68775.A0A5C3LSX1"/>
<proteinExistence type="inferred from homology"/>
<evidence type="ECO:0000256" key="6">
    <source>
        <dbReference type="ARBA" id="ARBA00023242"/>
    </source>
</evidence>
<protein>
    <recommendedName>
        <fullName evidence="4">EKC/KEOPS complex subunit CGI121</fullName>
    </recommendedName>
    <alternativeName>
        <fullName evidence="3">EKC/KEOPS complex subunit cgi121</fullName>
    </alternativeName>
</protein>
<dbReference type="SUPFAM" id="SSF143870">
    <property type="entry name" value="PF0523-like"/>
    <property type="match status" value="1"/>
</dbReference>
<dbReference type="Pfam" id="PF08617">
    <property type="entry name" value="CGI-121"/>
    <property type="match status" value="1"/>
</dbReference>
<evidence type="ECO:0000256" key="3">
    <source>
        <dbReference type="ARBA" id="ARBA00015316"/>
    </source>
</evidence>
<comment type="subcellular location">
    <subcellularLocation>
        <location evidence="1">Nucleus</location>
    </subcellularLocation>
</comment>
<dbReference type="EMBL" id="ML213625">
    <property type="protein sequence ID" value="TFK35038.1"/>
    <property type="molecule type" value="Genomic_DNA"/>
</dbReference>
<evidence type="ECO:0000256" key="7">
    <source>
        <dbReference type="ARBA" id="ARBA00025043"/>
    </source>
</evidence>
<evidence type="ECO:0000256" key="4">
    <source>
        <dbReference type="ARBA" id="ARBA00016009"/>
    </source>
</evidence>
<dbReference type="GO" id="GO:0002949">
    <property type="term" value="P:tRNA threonylcarbamoyladenosine modification"/>
    <property type="evidence" value="ECO:0007669"/>
    <property type="project" value="TreeGrafter"/>
</dbReference>
<dbReference type="AlphaFoldDB" id="A0A5C3LSX1"/>
<dbReference type="GO" id="GO:0005829">
    <property type="term" value="C:cytosol"/>
    <property type="evidence" value="ECO:0007669"/>
    <property type="project" value="TreeGrafter"/>
</dbReference>
<name>A0A5C3LSX1_9AGAR</name>
<dbReference type="InterPro" id="IPR036504">
    <property type="entry name" value="CGI121/TPRKB_sf"/>
</dbReference>
<evidence type="ECO:0000256" key="8">
    <source>
        <dbReference type="RuleBase" id="RU004398"/>
    </source>
</evidence>
<keyword evidence="5" id="KW-0819">tRNA processing</keyword>
<dbReference type="GO" id="GO:0000408">
    <property type="term" value="C:EKC/KEOPS complex"/>
    <property type="evidence" value="ECO:0007669"/>
    <property type="project" value="TreeGrafter"/>
</dbReference>
<sequence length="202" mass="22311">METLTFPHVEAERSTAHVALFTKVQKSAALRKRIIAAATLEGREGEDERDVVNFAFIDARLITSWLHLQTAICQAILAESQGSLRTKTIHSEILWVLNPTNSITEAIRRYGVSDVNSSLLVVRIGESDIPAAQVEEKMKAIVMGNITPLSELNAVTDWAMVKKYNKLNDELAIRNAQGDDTREHIAVDNIVVSTVAMKSVMA</sequence>
<dbReference type="GO" id="GO:0005634">
    <property type="term" value="C:nucleus"/>
    <property type="evidence" value="ECO:0007669"/>
    <property type="project" value="UniProtKB-SubCell"/>
</dbReference>
<keyword evidence="9" id="KW-0418">Kinase</keyword>
<evidence type="ECO:0000256" key="5">
    <source>
        <dbReference type="ARBA" id="ARBA00022694"/>
    </source>
</evidence>
<keyword evidence="10" id="KW-1185">Reference proteome</keyword>